<evidence type="ECO:0000256" key="7">
    <source>
        <dbReference type="ARBA" id="ARBA00023002"/>
    </source>
</evidence>
<evidence type="ECO:0000256" key="6">
    <source>
        <dbReference type="ARBA" id="ARBA00022857"/>
    </source>
</evidence>
<dbReference type="GO" id="GO:0004489">
    <property type="term" value="F:methylenetetrahydrofolate reductase [NAD(P)H] activity"/>
    <property type="evidence" value="ECO:0007669"/>
    <property type="project" value="InterPro"/>
</dbReference>
<keyword evidence="5" id="KW-0274">FAD</keyword>
<keyword evidence="7" id="KW-0560">Oxidoreductase</keyword>
<dbReference type="GO" id="GO:0035999">
    <property type="term" value="P:tetrahydrofolate interconversion"/>
    <property type="evidence" value="ECO:0007669"/>
    <property type="project" value="UniProtKB-UniPathway"/>
</dbReference>
<dbReference type="UniPathway" id="UPA00193"/>
<comment type="similarity">
    <text evidence="3">Belongs to the methylenetetrahydrofolate reductase family.</text>
</comment>
<dbReference type="Pfam" id="PF21895">
    <property type="entry name" value="MTHFR_C"/>
    <property type="match status" value="2"/>
</dbReference>
<dbReference type="PANTHER" id="PTHR45754">
    <property type="entry name" value="METHYLENETETRAHYDROFOLATE REDUCTASE"/>
    <property type="match status" value="1"/>
</dbReference>
<dbReference type="SUPFAM" id="SSF51730">
    <property type="entry name" value="FAD-linked oxidoreductase"/>
    <property type="match status" value="3"/>
</dbReference>
<dbReference type="GO" id="GO:0005829">
    <property type="term" value="C:cytosol"/>
    <property type="evidence" value="ECO:0007669"/>
    <property type="project" value="TreeGrafter"/>
</dbReference>
<dbReference type="PANTHER" id="PTHR45754:SF3">
    <property type="entry name" value="METHYLENETETRAHYDROFOLATE REDUCTASE (NADPH)"/>
    <property type="match status" value="1"/>
</dbReference>
<dbReference type="InterPro" id="IPR004621">
    <property type="entry name" value="Fadh2_euk"/>
</dbReference>
<dbReference type="GO" id="GO:0009086">
    <property type="term" value="P:methionine biosynthetic process"/>
    <property type="evidence" value="ECO:0007669"/>
    <property type="project" value="TreeGrafter"/>
</dbReference>
<proteinExistence type="inferred from homology"/>
<keyword evidence="4" id="KW-0285">Flavoprotein</keyword>
<dbReference type="InterPro" id="IPR029041">
    <property type="entry name" value="FAD-linked_oxidoreductase-like"/>
</dbReference>
<feature type="domain" description="MTHFR SAM-binding regulatory" evidence="9">
    <location>
        <begin position="301"/>
        <end position="598"/>
    </location>
</feature>
<dbReference type="NCBIfam" id="TIGR00677">
    <property type="entry name" value="fadh2_euk"/>
    <property type="match status" value="1"/>
</dbReference>
<dbReference type="FunFam" id="3.20.20.220:FF:000002">
    <property type="entry name" value="Methylenetetrahydrofolate reductase"/>
    <property type="match status" value="1"/>
</dbReference>
<comment type="cofactor">
    <cofactor evidence="1">
        <name>FAD</name>
        <dbReference type="ChEBI" id="CHEBI:57692"/>
    </cofactor>
</comment>
<evidence type="ECO:0000256" key="8">
    <source>
        <dbReference type="RuleBase" id="RU004254"/>
    </source>
</evidence>
<comment type="pathway">
    <text evidence="2 8">One-carbon metabolism; tetrahydrofolate interconversion.</text>
</comment>
<keyword evidence="11" id="KW-1185">Reference proteome</keyword>
<evidence type="ECO:0000256" key="3">
    <source>
        <dbReference type="ARBA" id="ARBA00006743"/>
    </source>
</evidence>
<dbReference type="CDD" id="cd00537">
    <property type="entry name" value="MTHFR"/>
    <property type="match status" value="2"/>
</dbReference>
<evidence type="ECO:0000256" key="4">
    <source>
        <dbReference type="ARBA" id="ARBA00022630"/>
    </source>
</evidence>
<sequence>MKVIDKINKAIKENQPCWSFEFFPPKTPQGVQNLYDRMERMYGMGPEFIDITWNAGGVTSDLTAEIVTTAQSVYGLETMMHLTCTNMPKEKIDIALREAKACGCRNILALRGDPPRGQTEWQACDNGFEHAIDLIKYIKEQYGDWFGIAVAGHPEGHVDNRDLEEDILFLKEKVDAGADLIITQLFMDTDIFLQFVDRARRVGIMVPILPAMFAIQSYNFLKRVTSFDNNHVPQQIWDDLEPIKHDDEAVKAYGVDLSVRMVRELYAKGFRAFHFLTFNLAKSTRLTLEKLGWVPSLEMVKPLPWKPSLSTKRAKETVRPIFWKNRTHSYVQRTENWDEYPNGRWGDARSPAFGEIDGYGVTLNFTPEECLTMWSRPTTISEICSLFARYCMGELKALPWSAQQLELESDSIRQRLTEVNLAGYLTINSQPAVNGARSTNPVYGWGPVNGYVYQKAYLEFFVPKEMLTALEEKIAKDGDITYFAVNNKGDLKSNSGKEKSPTAVTWGVFPGKEIVQPTIVEEDSFMAWKVWFRCPIRFAVMDEAFQLWTEWAHLYDSAAGEPDSDARRLIEHVRDTYYLVNIVHNDFQDGEAIWRLFESGHIKSTSDSPCILFTRTLFLKLSTPHPDERANMKVIDKIHKAEEEGRNFWSFEYFPPKTQQFREHSFEKLVRRRCGGATAISVVALKKIGSGPSPGVQNLYDRIERMYRLGPEFVDITWNAGGVTSQLSVEIVATAQSVYGLETMMHLTCTNMPKEKIDVALKVSRNCGFWKGTGLARGGIYRSRRQQVLCTVYIEAKDCGCQNILALRGDPPRGASHWEAVENGFSYAIDLVKYIRQQYGDYFGIAVAGHPEGHVDNRNLDEDIQFLKQKVDAGADLIVTQLFYDIDIFLEYVRKCRAAGITVPILPGIFPIQSYNGLKRVISFDNNVIPQKIWDDLEPIKDDDAAVKEYGIKLAIEHIQIMMDNGINGFHFYTFNLERSTRLILEGLGFVPAPENVKPLPWNPSLSKKRAKENVRPIFWKNRIKSYIQRTESWDEFPNGRWGDSRSPAFGELDGYGITLKYTPAECLAMWGTPATSDDISLLFAKFCRGEVAALPWSAQQLDPETDAIRQRLAAINLLGYLTINSQPAVNGAKSADKLHGWGPKNGYVYQKAYLEFFVSPDKLDELIRKIERDPEVTYYAVNKQGDLRTNTKSDGPNAVTWGVFPGKEIIQPTVVEAVSFMAWKEEAFELWAEWARIYPAADSVSAQLIKGIENSYYLINIVHNDFQDDHAIWRMFDLEIDGAISRKLREHSIGAL</sequence>
<name>A0A433DMH9_9FUNG</name>
<dbReference type="Proteomes" id="UP000268093">
    <property type="component" value="Unassembled WGS sequence"/>
</dbReference>
<feature type="domain" description="MTHFR SAM-binding regulatory" evidence="9">
    <location>
        <begin position="998"/>
        <end position="1278"/>
    </location>
</feature>
<dbReference type="Gene3D" id="3.20.20.220">
    <property type="match status" value="3"/>
</dbReference>
<dbReference type="OrthoDB" id="16284at2759"/>
<organism evidence="10 11">
    <name type="scientific">Jimgerdemannia flammicorona</name>
    <dbReference type="NCBI Taxonomy" id="994334"/>
    <lineage>
        <taxon>Eukaryota</taxon>
        <taxon>Fungi</taxon>
        <taxon>Fungi incertae sedis</taxon>
        <taxon>Mucoromycota</taxon>
        <taxon>Mucoromycotina</taxon>
        <taxon>Endogonomycetes</taxon>
        <taxon>Endogonales</taxon>
        <taxon>Endogonaceae</taxon>
        <taxon>Jimgerdemannia</taxon>
    </lineage>
</organism>
<evidence type="ECO:0000256" key="2">
    <source>
        <dbReference type="ARBA" id="ARBA00004777"/>
    </source>
</evidence>
<dbReference type="InterPro" id="IPR053806">
    <property type="entry name" value="MTHFR_C"/>
</dbReference>
<evidence type="ECO:0000256" key="5">
    <source>
        <dbReference type="ARBA" id="ARBA00022827"/>
    </source>
</evidence>
<keyword evidence="6" id="KW-0521">NADP</keyword>
<dbReference type="Pfam" id="PF02219">
    <property type="entry name" value="MTHFR"/>
    <property type="match status" value="3"/>
</dbReference>
<accession>A0A433DMH9</accession>
<evidence type="ECO:0000259" key="9">
    <source>
        <dbReference type="Pfam" id="PF21895"/>
    </source>
</evidence>
<gene>
    <name evidence="10" type="ORF">BC936DRAFT_142279</name>
</gene>
<evidence type="ECO:0000313" key="10">
    <source>
        <dbReference type="EMBL" id="RUP52062.1"/>
    </source>
</evidence>
<dbReference type="InterPro" id="IPR003171">
    <property type="entry name" value="Mehydrof_redctse-like"/>
</dbReference>
<dbReference type="GO" id="GO:0071949">
    <property type="term" value="F:FAD binding"/>
    <property type="evidence" value="ECO:0007669"/>
    <property type="project" value="TreeGrafter"/>
</dbReference>
<evidence type="ECO:0000256" key="1">
    <source>
        <dbReference type="ARBA" id="ARBA00001974"/>
    </source>
</evidence>
<comment type="caution">
    <text evidence="10">The sequence shown here is derived from an EMBL/GenBank/DDBJ whole genome shotgun (WGS) entry which is preliminary data.</text>
</comment>
<reference evidence="10 11" key="1">
    <citation type="journal article" date="2018" name="New Phytol.">
        <title>Phylogenomics of Endogonaceae and evolution of mycorrhizas within Mucoromycota.</title>
        <authorList>
            <person name="Chang Y."/>
            <person name="Desiro A."/>
            <person name="Na H."/>
            <person name="Sandor L."/>
            <person name="Lipzen A."/>
            <person name="Clum A."/>
            <person name="Barry K."/>
            <person name="Grigoriev I.V."/>
            <person name="Martin F.M."/>
            <person name="Stajich J.E."/>
            <person name="Smith M.E."/>
            <person name="Bonito G."/>
            <person name="Spatafora J.W."/>
        </authorList>
    </citation>
    <scope>NUCLEOTIDE SEQUENCE [LARGE SCALE GENOMIC DNA]</scope>
    <source>
        <strain evidence="10 11">GMNB39</strain>
    </source>
</reference>
<evidence type="ECO:0000313" key="11">
    <source>
        <dbReference type="Proteomes" id="UP000268093"/>
    </source>
</evidence>
<protein>
    <submittedName>
        <fullName evidence="10">Methylenetetrahydrofolate reductase-domain-containing protein</fullName>
    </submittedName>
</protein>
<dbReference type="EMBL" id="RBNI01000222">
    <property type="protein sequence ID" value="RUP52062.1"/>
    <property type="molecule type" value="Genomic_DNA"/>
</dbReference>